<dbReference type="Gene3D" id="3.30.710.10">
    <property type="entry name" value="Potassium Channel Kv1.1, Chain A"/>
    <property type="match status" value="1"/>
</dbReference>
<accession>A0ABM1BV17</accession>
<dbReference type="SMART" id="SM00225">
    <property type="entry name" value="BTB"/>
    <property type="match status" value="1"/>
</dbReference>
<evidence type="ECO:0000256" key="1">
    <source>
        <dbReference type="SAM" id="MobiDB-lite"/>
    </source>
</evidence>
<dbReference type="GeneID" id="106473082"/>
<evidence type="ECO:0000259" key="2">
    <source>
        <dbReference type="PROSITE" id="PS50097"/>
    </source>
</evidence>
<dbReference type="PANTHER" id="PTHR11145">
    <property type="entry name" value="BTB/POZ DOMAIN-CONTAINING ADAPTER FOR CUL3-MEDIATED RHOA DEGRADATION PROTEIN FAMILY MEMBER"/>
    <property type="match status" value="1"/>
</dbReference>
<keyword evidence="3" id="KW-1185">Reference proteome</keyword>
<reference evidence="4" key="1">
    <citation type="submission" date="2025-08" db="UniProtKB">
        <authorList>
            <consortium name="RefSeq"/>
        </authorList>
    </citation>
    <scope>IDENTIFICATION</scope>
    <source>
        <tissue evidence="4">Muscle</tissue>
    </source>
</reference>
<dbReference type="RefSeq" id="XP_013789214.1">
    <property type="nucleotide sequence ID" value="XM_013933760.2"/>
</dbReference>
<evidence type="ECO:0000313" key="3">
    <source>
        <dbReference type="Proteomes" id="UP000694941"/>
    </source>
</evidence>
<evidence type="ECO:0000313" key="4">
    <source>
        <dbReference type="RefSeq" id="XP_013789214.1"/>
    </source>
</evidence>
<dbReference type="PANTHER" id="PTHR11145:SF8">
    <property type="entry name" value="RE57120P"/>
    <property type="match status" value="1"/>
</dbReference>
<dbReference type="InterPro" id="IPR003131">
    <property type="entry name" value="T1-type_BTB"/>
</dbReference>
<protein>
    <submittedName>
        <fullName evidence="4">BTB/POZ domain-containing adapter for CUL3-mediated RhoA degradation protein 3-like isoform X1</fullName>
    </submittedName>
</protein>
<dbReference type="InterPro" id="IPR000210">
    <property type="entry name" value="BTB/POZ_dom"/>
</dbReference>
<sequence length="304" mass="34477">MDGEMTEDQKASKKEKDSPVKYVKLNVGGSPFYTTRSTLTKRACLLRDMFSEEGDVFTDPQGWVMIDRCGKHFGTVLAFLQDGSVSLPESLQEVSELLAEARYYHLPGLIEQCELALQRQALVEESTCRIPLITSTREEQQLVTQSTKPVIKLLINRHNNKYSYTSMSDGNLLKNLEFFDELSLKFSRWALFVKDVLGSGEICQWSFYEHGGKMASQLCCTSVVYANGKKHTKVTFDQSRIYTDVCVLLLRENPADQEVHQATGFKAPTVSTTVTSEEEDEHPSNREGRESGHLRRMYSTRQTS</sequence>
<feature type="domain" description="BTB" evidence="2">
    <location>
        <begin position="21"/>
        <end position="89"/>
    </location>
</feature>
<dbReference type="SUPFAM" id="SSF54695">
    <property type="entry name" value="POZ domain"/>
    <property type="match status" value="1"/>
</dbReference>
<gene>
    <name evidence="4" type="primary">LOC106473082</name>
</gene>
<dbReference type="InterPro" id="IPR011333">
    <property type="entry name" value="SKP1/BTB/POZ_sf"/>
</dbReference>
<feature type="region of interest" description="Disordered" evidence="1">
    <location>
        <begin position="266"/>
        <end position="304"/>
    </location>
</feature>
<feature type="compositionally biased region" description="Basic and acidic residues" evidence="1">
    <location>
        <begin position="282"/>
        <end position="293"/>
    </location>
</feature>
<name>A0ABM1BV17_LIMPO</name>
<organism evidence="3 4">
    <name type="scientific">Limulus polyphemus</name>
    <name type="common">Atlantic horseshoe crab</name>
    <dbReference type="NCBI Taxonomy" id="6850"/>
    <lineage>
        <taxon>Eukaryota</taxon>
        <taxon>Metazoa</taxon>
        <taxon>Ecdysozoa</taxon>
        <taxon>Arthropoda</taxon>
        <taxon>Chelicerata</taxon>
        <taxon>Merostomata</taxon>
        <taxon>Xiphosura</taxon>
        <taxon>Limulidae</taxon>
        <taxon>Limulus</taxon>
    </lineage>
</organism>
<dbReference type="PROSITE" id="PS50097">
    <property type="entry name" value="BTB"/>
    <property type="match status" value="1"/>
</dbReference>
<dbReference type="Proteomes" id="UP000694941">
    <property type="component" value="Unplaced"/>
</dbReference>
<dbReference type="Pfam" id="PF02214">
    <property type="entry name" value="BTB_2"/>
    <property type="match status" value="1"/>
</dbReference>
<dbReference type="InterPro" id="IPR045068">
    <property type="entry name" value="BACURD1-3"/>
</dbReference>
<proteinExistence type="predicted"/>